<sequence length="31" mass="3581">MQPRNRYAKGEFDATCIGARKYGMINHPAKR</sequence>
<proteinExistence type="predicted"/>
<accession>A0ABY1QH91</accession>
<comment type="caution">
    <text evidence="1">The sequence shown here is derived from an EMBL/GenBank/DDBJ whole genome shotgun (WGS) entry which is preliminary data.</text>
</comment>
<keyword evidence="2" id="KW-1185">Reference proteome</keyword>
<organism evidence="1 2">
    <name type="scientific">Noviherbaspirillum suwonense</name>
    <dbReference type="NCBI Taxonomy" id="1224511"/>
    <lineage>
        <taxon>Bacteria</taxon>
        <taxon>Pseudomonadati</taxon>
        <taxon>Pseudomonadota</taxon>
        <taxon>Betaproteobacteria</taxon>
        <taxon>Burkholderiales</taxon>
        <taxon>Oxalobacteraceae</taxon>
        <taxon>Noviherbaspirillum</taxon>
    </lineage>
</organism>
<dbReference type="Proteomes" id="UP001158049">
    <property type="component" value="Unassembled WGS sequence"/>
</dbReference>
<reference evidence="1 2" key="1">
    <citation type="submission" date="2017-05" db="EMBL/GenBank/DDBJ databases">
        <authorList>
            <person name="Varghese N."/>
            <person name="Submissions S."/>
        </authorList>
    </citation>
    <scope>NUCLEOTIDE SEQUENCE [LARGE SCALE GENOMIC DNA]</scope>
    <source>
        <strain evidence="1 2">DSM 26001</strain>
    </source>
</reference>
<evidence type="ECO:0000313" key="1">
    <source>
        <dbReference type="EMBL" id="SMP71499.1"/>
    </source>
</evidence>
<gene>
    <name evidence="1" type="ORF">SAMN06295970_11725</name>
</gene>
<dbReference type="EMBL" id="FXUL01000017">
    <property type="protein sequence ID" value="SMP71499.1"/>
    <property type="molecule type" value="Genomic_DNA"/>
</dbReference>
<evidence type="ECO:0000313" key="2">
    <source>
        <dbReference type="Proteomes" id="UP001158049"/>
    </source>
</evidence>
<name>A0ABY1QH91_9BURK</name>
<protein>
    <submittedName>
        <fullName evidence="1">Uncharacterized protein</fullName>
    </submittedName>
</protein>